<keyword evidence="3" id="KW-0378">Hydrolase</keyword>
<evidence type="ECO:0000256" key="2">
    <source>
        <dbReference type="ARBA" id="ARBA00022670"/>
    </source>
</evidence>
<dbReference type="InterPro" id="IPR036059">
    <property type="entry name" value="TldD/PmbA_sf"/>
</dbReference>
<organism evidence="7 8">
    <name type="scientific">Candidatus Gallimonas intestinavium</name>
    <dbReference type="NCBI Taxonomy" id="2838603"/>
    <lineage>
        <taxon>Bacteria</taxon>
        <taxon>Bacillati</taxon>
        <taxon>Bacillota</taxon>
        <taxon>Clostridia</taxon>
        <taxon>Candidatus Gallimonas</taxon>
    </lineage>
</organism>
<dbReference type="Proteomes" id="UP000824102">
    <property type="component" value="Unassembled WGS sequence"/>
</dbReference>
<evidence type="ECO:0000313" key="8">
    <source>
        <dbReference type="Proteomes" id="UP000824102"/>
    </source>
</evidence>
<dbReference type="PANTHER" id="PTHR30624">
    <property type="entry name" value="UNCHARACTERIZED PROTEIN TLDD AND PMBA"/>
    <property type="match status" value="1"/>
</dbReference>
<dbReference type="InterPro" id="IPR045569">
    <property type="entry name" value="Metalloprtase-TldD/E_C"/>
</dbReference>
<evidence type="ECO:0000259" key="6">
    <source>
        <dbReference type="Pfam" id="PF19289"/>
    </source>
</evidence>
<dbReference type="Pfam" id="PF01523">
    <property type="entry name" value="PmbA_TldD_1st"/>
    <property type="match status" value="1"/>
</dbReference>
<dbReference type="SUPFAM" id="SSF111283">
    <property type="entry name" value="Putative modulator of DNA gyrase, PmbA/TldD"/>
    <property type="match status" value="1"/>
</dbReference>
<keyword evidence="4" id="KW-0482">Metalloprotease</keyword>
<protein>
    <submittedName>
        <fullName evidence="7">TldD/PmbA family protein</fullName>
    </submittedName>
</protein>
<name>A0A9D2G4S9_9FIRM</name>
<evidence type="ECO:0000259" key="5">
    <source>
        <dbReference type="Pfam" id="PF01523"/>
    </source>
</evidence>
<dbReference type="Gene3D" id="3.30.2290.10">
    <property type="entry name" value="PmbA/TldD superfamily"/>
    <property type="match status" value="1"/>
</dbReference>
<dbReference type="InterPro" id="IPR035068">
    <property type="entry name" value="TldD/PmbA_N"/>
</dbReference>
<comment type="caution">
    <text evidence="7">The sequence shown here is derived from an EMBL/GenBank/DDBJ whole genome shotgun (WGS) entry which is preliminary data.</text>
</comment>
<gene>
    <name evidence="7" type="ORF">H9964_02515</name>
</gene>
<dbReference type="InterPro" id="IPR051463">
    <property type="entry name" value="Peptidase_U62_metallo"/>
</dbReference>
<comment type="similarity">
    <text evidence="1">Belongs to the peptidase U62 family.</text>
</comment>
<accession>A0A9D2G4S9</accession>
<dbReference type="GO" id="GO:0006508">
    <property type="term" value="P:proteolysis"/>
    <property type="evidence" value="ECO:0007669"/>
    <property type="project" value="UniProtKB-KW"/>
</dbReference>
<evidence type="ECO:0000256" key="1">
    <source>
        <dbReference type="ARBA" id="ARBA00005836"/>
    </source>
</evidence>
<evidence type="ECO:0000313" key="7">
    <source>
        <dbReference type="EMBL" id="HIZ72437.1"/>
    </source>
</evidence>
<feature type="domain" description="Metalloprotease TldD/E N-terminal" evidence="5">
    <location>
        <begin position="10"/>
        <end position="72"/>
    </location>
</feature>
<reference evidence="7" key="2">
    <citation type="submission" date="2021-04" db="EMBL/GenBank/DDBJ databases">
        <authorList>
            <person name="Gilroy R."/>
        </authorList>
    </citation>
    <scope>NUCLEOTIDE SEQUENCE</scope>
    <source>
        <strain evidence="7">ChiW7-2402</strain>
    </source>
</reference>
<evidence type="ECO:0000256" key="3">
    <source>
        <dbReference type="ARBA" id="ARBA00022801"/>
    </source>
</evidence>
<dbReference type="EMBL" id="DXBB01000044">
    <property type="protein sequence ID" value="HIZ72437.1"/>
    <property type="molecule type" value="Genomic_DNA"/>
</dbReference>
<feature type="domain" description="Metalloprotease TldD/E C-terminal" evidence="6">
    <location>
        <begin position="214"/>
        <end position="444"/>
    </location>
</feature>
<dbReference type="InterPro" id="IPR002510">
    <property type="entry name" value="Metalloprtase-TldD/E_N"/>
</dbReference>
<dbReference type="Pfam" id="PF19289">
    <property type="entry name" value="PmbA_TldD_3rd"/>
    <property type="match status" value="1"/>
</dbReference>
<dbReference type="AlphaFoldDB" id="A0A9D2G4S9"/>
<dbReference type="GO" id="GO:0005829">
    <property type="term" value="C:cytosol"/>
    <property type="evidence" value="ECO:0007669"/>
    <property type="project" value="TreeGrafter"/>
</dbReference>
<dbReference type="PANTHER" id="PTHR30624:SF0">
    <property type="entry name" value="METALLOPROTEASE SLR0863"/>
    <property type="match status" value="1"/>
</dbReference>
<dbReference type="GO" id="GO:0008237">
    <property type="term" value="F:metallopeptidase activity"/>
    <property type="evidence" value="ECO:0007669"/>
    <property type="project" value="UniProtKB-KW"/>
</dbReference>
<proteinExistence type="inferred from homology"/>
<keyword evidence="2" id="KW-0645">Protease</keyword>
<reference evidence="7" key="1">
    <citation type="journal article" date="2021" name="PeerJ">
        <title>Extensive microbial diversity within the chicken gut microbiome revealed by metagenomics and culture.</title>
        <authorList>
            <person name="Gilroy R."/>
            <person name="Ravi A."/>
            <person name="Getino M."/>
            <person name="Pursley I."/>
            <person name="Horton D.L."/>
            <person name="Alikhan N.F."/>
            <person name="Baker D."/>
            <person name="Gharbi K."/>
            <person name="Hall N."/>
            <person name="Watson M."/>
            <person name="Adriaenssens E.M."/>
            <person name="Foster-Nyarko E."/>
            <person name="Jarju S."/>
            <person name="Secka A."/>
            <person name="Antonio M."/>
            <person name="Oren A."/>
            <person name="Chaudhuri R.R."/>
            <person name="La Ragione R."/>
            <person name="Hildebrand F."/>
            <person name="Pallen M.J."/>
        </authorList>
    </citation>
    <scope>NUCLEOTIDE SEQUENCE</scope>
    <source>
        <strain evidence="7">ChiW7-2402</strain>
    </source>
</reference>
<evidence type="ECO:0000256" key="4">
    <source>
        <dbReference type="ARBA" id="ARBA00023049"/>
    </source>
</evidence>
<sequence>MLHFRNDLYADVRVEDRFTTSIRYRDGALEECKETTKKKAFLRVFDGNIWYYASTYKVDDLQGELDRLYESATPNKDIEAHPVVKRFQANTDEKMLFAGKSVKKVPLAEKQKLLEARFPALAVSNYVRMSIALYLDRYSAFEFYSSKGASLKWDYQTCGCVFSFALANETDNFSEMFQRSAFSFGELFVPEEELKSAVLEAENFLLHAKPVEAGVYPVILAPVVAGVFAHESFGHKSEADFMLGDETMKKEWALGTKVGADILSIYDSGIDFGSGYTPYDDEGTGATKTYLIKDGVLSGRLHSVSTAADLNESPTGNARAISCDYEPIVRMTNTVIDAGDKTKEELFAGIRHGYYIKTLKHGSGMSTFTIAPSLAYEIVDGKIGDPVKIAVITGNVFETLNLIDGLSDKAEMFSFVTGGCGKMEQFPLPVGFGGPYVSIAKMNVQ</sequence>